<evidence type="ECO:0000256" key="6">
    <source>
        <dbReference type="ARBA" id="ARBA00023136"/>
    </source>
</evidence>
<dbReference type="RefSeq" id="WP_185193130.1">
    <property type="nucleotide sequence ID" value="NZ_JACKXD010000003.1"/>
</dbReference>
<feature type="transmembrane region" description="Helical" evidence="7">
    <location>
        <begin position="7"/>
        <end position="31"/>
    </location>
</feature>
<keyword evidence="5 7" id="KW-1133">Transmembrane helix</keyword>
<keyword evidence="9" id="KW-1185">Reference proteome</keyword>
<evidence type="ECO:0000313" key="8">
    <source>
        <dbReference type="EMBL" id="MBB6646780.1"/>
    </source>
</evidence>
<name>A0A7J9SIJ7_9EURY</name>
<keyword evidence="6 7" id="KW-0472">Membrane</keyword>
<evidence type="ECO:0000256" key="4">
    <source>
        <dbReference type="ARBA" id="ARBA00022692"/>
    </source>
</evidence>
<dbReference type="InterPro" id="IPR022791">
    <property type="entry name" value="L-PG_synthase/AglD"/>
</dbReference>
<evidence type="ECO:0000256" key="5">
    <source>
        <dbReference type="ARBA" id="ARBA00022989"/>
    </source>
</evidence>
<evidence type="ECO:0000256" key="2">
    <source>
        <dbReference type="ARBA" id="ARBA00011061"/>
    </source>
</evidence>
<keyword evidence="4 7" id="KW-0812">Transmembrane</keyword>
<proteinExistence type="inferred from homology"/>
<dbReference type="EMBL" id="JACKXD010000003">
    <property type="protein sequence ID" value="MBB6646780.1"/>
    <property type="molecule type" value="Genomic_DNA"/>
</dbReference>
<comment type="subcellular location">
    <subcellularLocation>
        <location evidence="1">Cell membrane</location>
        <topology evidence="1">Multi-pass membrane protein</topology>
    </subcellularLocation>
</comment>
<evidence type="ECO:0000256" key="7">
    <source>
        <dbReference type="SAM" id="Phobius"/>
    </source>
</evidence>
<feature type="transmembrane region" description="Helical" evidence="7">
    <location>
        <begin position="43"/>
        <end position="64"/>
    </location>
</feature>
<feature type="transmembrane region" description="Helical" evidence="7">
    <location>
        <begin position="243"/>
        <end position="265"/>
    </location>
</feature>
<accession>A0A7J9SIJ7</accession>
<feature type="transmembrane region" description="Helical" evidence="7">
    <location>
        <begin position="285"/>
        <end position="309"/>
    </location>
</feature>
<reference evidence="8 9" key="1">
    <citation type="submission" date="2020-08" db="EMBL/GenBank/DDBJ databases">
        <authorList>
            <person name="Seo M.-J."/>
        </authorList>
    </citation>
    <scope>NUCLEOTIDE SEQUENCE [LARGE SCALE GENOMIC DNA]</scope>
    <source>
        <strain evidence="8 9">MBLA0160</strain>
    </source>
</reference>
<evidence type="ECO:0000256" key="3">
    <source>
        <dbReference type="ARBA" id="ARBA00022475"/>
    </source>
</evidence>
<dbReference type="Proteomes" id="UP000546257">
    <property type="component" value="Unassembled WGS sequence"/>
</dbReference>
<comment type="similarity">
    <text evidence="2">Belongs to the UPF0104 family.</text>
</comment>
<keyword evidence="3" id="KW-1003">Cell membrane</keyword>
<dbReference type="AlphaFoldDB" id="A0A7J9SIJ7"/>
<dbReference type="GO" id="GO:0005886">
    <property type="term" value="C:plasma membrane"/>
    <property type="evidence" value="ECO:0007669"/>
    <property type="project" value="UniProtKB-SubCell"/>
</dbReference>
<protein>
    <submittedName>
        <fullName evidence="8">Flippase-like domain-containing protein</fullName>
    </submittedName>
</protein>
<dbReference type="PANTHER" id="PTHR39087">
    <property type="entry name" value="UPF0104 MEMBRANE PROTEIN MJ1595"/>
    <property type="match status" value="1"/>
</dbReference>
<evidence type="ECO:0000313" key="9">
    <source>
        <dbReference type="Proteomes" id="UP000546257"/>
    </source>
</evidence>
<dbReference type="Pfam" id="PF03706">
    <property type="entry name" value="LPG_synthase_TM"/>
    <property type="match status" value="1"/>
</dbReference>
<organism evidence="8 9">
    <name type="scientific">Halobellus ruber</name>
    <dbReference type="NCBI Taxonomy" id="2761102"/>
    <lineage>
        <taxon>Archaea</taxon>
        <taxon>Methanobacteriati</taxon>
        <taxon>Methanobacteriota</taxon>
        <taxon>Stenosarchaea group</taxon>
        <taxon>Halobacteria</taxon>
        <taxon>Halobacteriales</taxon>
        <taxon>Haloferacaceae</taxon>
        <taxon>Halobellus</taxon>
    </lineage>
</organism>
<sequence length="336" mass="33743">MQRFLRFLVGVAVGALVLGGYLYTVGVGTVIDRLAVVGPRVVAVVFVLVVLEGVADAIGVWASIKPLGEGLSGPDSVRFALAGDFFDVLSPAGPVSSEPIMARFFSVATGAGYSDALGVRSTAKYVKSGTQVGCSGLVGLFVLAGSPEVTRILLTLGVSAVGLVALGGALLRSRRVLSTGLVAGLTPVVGRVSGLYRDESYGRAAVVDAVSRYWERIVAFRETPGLVALIAAGGLLEQALTAAALWVALSGVGVGGAFLPILVVVPLPQVASVVPIPGSLGAYDLLLGGALVAVTGAPVAGATAAVLLVRTLALPFGTVAGGICVASLRGWRPTAG</sequence>
<evidence type="ECO:0000256" key="1">
    <source>
        <dbReference type="ARBA" id="ARBA00004651"/>
    </source>
</evidence>
<gene>
    <name evidence="8" type="ORF">H5V44_10865</name>
</gene>
<comment type="caution">
    <text evidence="8">The sequence shown here is derived from an EMBL/GenBank/DDBJ whole genome shotgun (WGS) entry which is preliminary data.</text>
</comment>
<feature type="transmembrane region" description="Helical" evidence="7">
    <location>
        <begin position="152"/>
        <end position="171"/>
    </location>
</feature>
<dbReference type="PANTHER" id="PTHR39087:SF2">
    <property type="entry name" value="UPF0104 MEMBRANE PROTEIN MJ1595"/>
    <property type="match status" value="1"/>
</dbReference>